<organism evidence="2 3">
    <name type="scientific">Phyllostomus discolor</name>
    <name type="common">pale spear-nosed bat</name>
    <dbReference type="NCBI Taxonomy" id="89673"/>
    <lineage>
        <taxon>Eukaryota</taxon>
        <taxon>Metazoa</taxon>
        <taxon>Chordata</taxon>
        <taxon>Craniata</taxon>
        <taxon>Vertebrata</taxon>
        <taxon>Euteleostomi</taxon>
        <taxon>Mammalia</taxon>
        <taxon>Eutheria</taxon>
        <taxon>Laurasiatheria</taxon>
        <taxon>Chiroptera</taxon>
        <taxon>Yangochiroptera</taxon>
        <taxon>Phyllostomidae</taxon>
        <taxon>Phyllostominae</taxon>
        <taxon>Phyllostomus</taxon>
    </lineage>
</organism>
<evidence type="ECO:0000256" key="1">
    <source>
        <dbReference type="SAM" id="MobiDB-lite"/>
    </source>
</evidence>
<feature type="compositionally biased region" description="Basic and acidic residues" evidence="1">
    <location>
        <begin position="113"/>
        <end position="123"/>
    </location>
</feature>
<name>A0A833YQE9_9CHIR</name>
<dbReference type="AlphaFoldDB" id="A0A833YQE9"/>
<proteinExistence type="predicted"/>
<gene>
    <name evidence="2" type="ORF">HJG60_009110</name>
</gene>
<sequence>MRTHLPGWVCGSRQAQPPLAGSSGTLNLGTSAALVAATAQRWPWSTFCSQGHTCSCATHNSRHQHLDLCCSQWPLGRTRRQALAGGGLAGARCAWCPCLCPRKLRRGRRAPRGARDQGGRKDAATPSAVGARTDLSPPPRGRRAGAVGPAF</sequence>
<feature type="region of interest" description="Disordered" evidence="1">
    <location>
        <begin position="109"/>
        <end position="151"/>
    </location>
</feature>
<protein>
    <submittedName>
        <fullName evidence="2">Uncharacterized protein</fullName>
    </submittedName>
</protein>
<dbReference type="Proteomes" id="UP000664940">
    <property type="component" value="Unassembled WGS sequence"/>
</dbReference>
<reference evidence="2 3" key="1">
    <citation type="journal article" date="2020" name="Nature">
        <title>Six reference-quality genomes reveal evolution of bat adaptations.</title>
        <authorList>
            <person name="Jebb D."/>
            <person name="Huang Z."/>
            <person name="Pippel M."/>
            <person name="Hughes G.M."/>
            <person name="Lavrichenko K."/>
            <person name="Devanna P."/>
            <person name="Winkler S."/>
            <person name="Jermiin L.S."/>
            <person name="Skirmuntt E.C."/>
            <person name="Katzourakis A."/>
            <person name="Burkitt-Gray L."/>
            <person name="Ray D.A."/>
            <person name="Sullivan K.A.M."/>
            <person name="Roscito J.G."/>
            <person name="Kirilenko B.M."/>
            <person name="Davalos L.M."/>
            <person name="Corthals A.P."/>
            <person name="Power M.L."/>
            <person name="Jones G."/>
            <person name="Ransome R.D."/>
            <person name="Dechmann D.K.N."/>
            <person name="Locatelli A.G."/>
            <person name="Puechmaille S.J."/>
            <person name="Fedrigo O."/>
            <person name="Jarvis E.D."/>
            <person name="Hiller M."/>
            <person name="Vernes S.C."/>
            <person name="Myers E.W."/>
            <person name="Teeling E.C."/>
        </authorList>
    </citation>
    <scope>NUCLEOTIDE SEQUENCE [LARGE SCALE GENOMIC DNA]</scope>
    <source>
        <strain evidence="2">Bat1K_MPI-CBG_1</strain>
    </source>
</reference>
<comment type="caution">
    <text evidence="2">The sequence shown here is derived from an EMBL/GenBank/DDBJ whole genome shotgun (WGS) entry which is preliminary data.</text>
</comment>
<accession>A0A833YQE9</accession>
<evidence type="ECO:0000313" key="2">
    <source>
        <dbReference type="EMBL" id="KAF6078233.1"/>
    </source>
</evidence>
<dbReference type="EMBL" id="JABVXQ010000014">
    <property type="protein sequence ID" value="KAF6078233.1"/>
    <property type="molecule type" value="Genomic_DNA"/>
</dbReference>
<evidence type="ECO:0000313" key="3">
    <source>
        <dbReference type="Proteomes" id="UP000664940"/>
    </source>
</evidence>